<dbReference type="InterPro" id="IPR029045">
    <property type="entry name" value="ClpP/crotonase-like_dom_sf"/>
</dbReference>
<dbReference type="CDD" id="cd06558">
    <property type="entry name" value="crotonase-like"/>
    <property type="match status" value="1"/>
</dbReference>
<accession>A0ABN3IR39</accession>
<dbReference type="Proteomes" id="UP001501231">
    <property type="component" value="Unassembled WGS sequence"/>
</dbReference>
<dbReference type="PANTHER" id="PTHR11941">
    <property type="entry name" value="ENOYL-COA HYDRATASE-RELATED"/>
    <property type="match status" value="1"/>
</dbReference>
<comment type="caution">
    <text evidence="1">The sequence shown here is derived from an EMBL/GenBank/DDBJ whole genome shotgun (WGS) entry which is preliminary data.</text>
</comment>
<dbReference type="InterPro" id="IPR001753">
    <property type="entry name" value="Enoyl-CoA_hydra/iso"/>
</dbReference>
<reference evidence="2" key="1">
    <citation type="journal article" date="2019" name="Int. J. Syst. Evol. Microbiol.">
        <title>The Global Catalogue of Microorganisms (GCM) 10K type strain sequencing project: providing services to taxonomists for standard genome sequencing and annotation.</title>
        <authorList>
            <consortium name="The Broad Institute Genomics Platform"/>
            <consortium name="The Broad Institute Genome Sequencing Center for Infectious Disease"/>
            <person name="Wu L."/>
            <person name="Ma J."/>
        </authorList>
    </citation>
    <scope>NUCLEOTIDE SEQUENCE [LARGE SCALE GENOMIC DNA]</scope>
    <source>
        <strain evidence="2">JCM 3325</strain>
    </source>
</reference>
<name>A0ABN3IR39_9ACTN</name>
<evidence type="ECO:0000313" key="1">
    <source>
        <dbReference type="EMBL" id="GAA2411824.1"/>
    </source>
</evidence>
<gene>
    <name evidence="1" type="ORF">GCM10010191_21520</name>
</gene>
<evidence type="ECO:0000313" key="2">
    <source>
        <dbReference type="Proteomes" id="UP001501231"/>
    </source>
</evidence>
<keyword evidence="2" id="KW-1185">Reference proteome</keyword>
<dbReference type="Pfam" id="PF00378">
    <property type="entry name" value="ECH_1"/>
    <property type="match status" value="1"/>
</dbReference>
<sequence length="244" mass="25892">MNATSPTATDDRIVVIERDDVAVIRIDRPTKLNALTRGMRLALTSAVRAYGDGTRAKGIVVTGAGRAFSAGKDLSEGFEGSFQDSLDDFNDMTRAILATKVPTIAAINGIAVGGAAEFTLCFDARVGAPTAEFYFPENMLGLPISNASSLLLPRLVGPAQANRLLLESPRTDASRALALGLLDDVHEPGDLVDEAVERARRWSSPGANGLMLSLLRPVPDAVEAAMDRESRVAAAIWSELKQST</sequence>
<protein>
    <submittedName>
        <fullName evidence="1">Enoyl-CoA hydratase/isomerase family protein</fullName>
    </submittedName>
</protein>
<dbReference type="EMBL" id="BAAARW010000006">
    <property type="protein sequence ID" value="GAA2411824.1"/>
    <property type="molecule type" value="Genomic_DNA"/>
</dbReference>
<dbReference type="SUPFAM" id="SSF52096">
    <property type="entry name" value="ClpP/crotonase"/>
    <property type="match status" value="1"/>
</dbReference>
<organism evidence="1 2">
    <name type="scientific">Actinomadura vinacea</name>
    <dbReference type="NCBI Taxonomy" id="115336"/>
    <lineage>
        <taxon>Bacteria</taxon>
        <taxon>Bacillati</taxon>
        <taxon>Actinomycetota</taxon>
        <taxon>Actinomycetes</taxon>
        <taxon>Streptosporangiales</taxon>
        <taxon>Thermomonosporaceae</taxon>
        <taxon>Actinomadura</taxon>
    </lineage>
</organism>
<dbReference type="Gene3D" id="3.90.226.10">
    <property type="entry name" value="2-enoyl-CoA Hydratase, Chain A, domain 1"/>
    <property type="match status" value="1"/>
</dbReference>
<dbReference type="PANTHER" id="PTHR11941:SF54">
    <property type="entry name" value="ENOYL-COA HYDRATASE, MITOCHONDRIAL"/>
    <property type="match status" value="1"/>
</dbReference>
<dbReference type="RefSeq" id="WP_344588577.1">
    <property type="nucleotide sequence ID" value="NZ_BAAARW010000006.1"/>
</dbReference>
<proteinExistence type="predicted"/>